<evidence type="ECO:0000256" key="9">
    <source>
        <dbReference type="SAM" id="Phobius"/>
    </source>
</evidence>
<comment type="catalytic activity">
    <reaction evidence="7">
        <text>urea(in) = urea(out)</text>
        <dbReference type="Rhea" id="RHEA:32799"/>
        <dbReference type="ChEBI" id="CHEBI:16199"/>
    </reaction>
</comment>
<organism evidence="10 11">
    <name type="scientific">Oreochromis aureus</name>
    <name type="common">Israeli tilapia</name>
    <name type="synonym">Chromis aureus</name>
    <dbReference type="NCBI Taxonomy" id="47969"/>
    <lineage>
        <taxon>Eukaryota</taxon>
        <taxon>Metazoa</taxon>
        <taxon>Chordata</taxon>
        <taxon>Craniata</taxon>
        <taxon>Vertebrata</taxon>
        <taxon>Euteleostomi</taxon>
        <taxon>Actinopterygii</taxon>
        <taxon>Neopterygii</taxon>
        <taxon>Teleostei</taxon>
        <taxon>Neoteleostei</taxon>
        <taxon>Acanthomorphata</taxon>
        <taxon>Ovalentaria</taxon>
        <taxon>Cichlomorphae</taxon>
        <taxon>Cichliformes</taxon>
        <taxon>Cichlidae</taxon>
        <taxon>African cichlids</taxon>
        <taxon>Pseudocrenilabrinae</taxon>
        <taxon>Oreochromini</taxon>
        <taxon>Oreochromis</taxon>
    </lineage>
</organism>
<evidence type="ECO:0000256" key="6">
    <source>
        <dbReference type="ARBA" id="ARBA00023136"/>
    </source>
</evidence>
<proteinExistence type="inferred from homology"/>
<evidence type="ECO:0000313" key="11">
    <source>
        <dbReference type="Proteomes" id="UP000472276"/>
    </source>
</evidence>
<feature type="transmembrane region" description="Helical" evidence="9">
    <location>
        <begin position="86"/>
        <end position="109"/>
    </location>
</feature>
<evidence type="ECO:0000256" key="2">
    <source>
        <dbReference type="ARBA" id="ARBA00005914"/>
    </source>
</evidence>
<name>A0AAZ1XQ34_OREAU</name>
<evidence type="ECO:0000256" key="4">
    <source>
        <dbReference type="ARBA" id="ARBA00022692"/>
    </source>
</evidence>
<evidence type="ECO:0000256" key="1">
    <source>
        <dbReference type="ARBA" id="ARBA00004651"/>
    </source>
</evidence>
<feature type="compositionally biased region" description="Basic and acidic residues" evidence="8">
    <location>
        <begin position="220"/>
        <end position="230"/>
    </location>
</feature>
<dbReference type="GO" id="GO:0005886">
    <property type="term" value="C:plasma membrane"/>
    <property type="evidence" value="ECO:0007669"/>
    <property type="project" value="UniProtKB-SubCell"/>
</dbReference>
<dbReference type="InterPro" id="IPR029020">
    <property type="entry name" value="Ammonium/urea_transptr"/>
</dbReference>
<evidence type="ECO:0000313" key="10">
    <source>
        <dbReference type="Ensembl" id="ENSOABP00000069698.1"/>
    </source>
</evidence>
<keyword evidence="3" id="KW-1003">Cell membrane</keyword>
<feature type="transmembrane region" description="Helical" evidence="9">
    <location>
        <begin position="47"/>
        <end position="66"/>
    </location>
</feature>
<keyword evidence="6 9" id="KW-0472">Membrane</keyword>
<protein>
    <submittedName>
        <fullName evidence="10">Uncharacterized protein</fullName>
    </submittedName>
</protein>
<reference evidence="10" key="3">
    <citation type="submission" date="2025-09" db="UniProtKB">
        <authorList>
            <consortium name="Ensembl"/>
        </authorList>
    </citation>
    <scope>IDENTIFICATION</scope>
</reference>
<feature type="transmembrane region" description="Helical" evidence="9">
    <location>
        <begin position="16"/>
        <end position="40"/>
    </location>
</feature>
<evidence type="ECO:0000256" key="7">
    <source>
        <dbReference type="ARBA" id="ARBA00033993"/>
    </source>
</evidence>
<dbReference type="Ensembl" id="ENSOABT00000078934.1">
    <property type="protein sequence ID" value="ENSOABP00000069698.1"/>
    <property type="gene ID" value="ENSOABG00000036616.1"/>
</dbReference>
<accession>A0AAZ1XQ34</accession>
<feature type="region of interest" description="Disordered" evidence="8">
    <location>
        <begin position="209"/>
        <end position="230"/>
    </location>
</feature>
<sequence length="259" mass="28457">VSLSLSFPLILPGPTLPLTFTCVLYTVSHLAASHSFWLYLSHSAQGGHVSGIICLQWNIMMGMRIVKLPAGAGQVYGCDSPWTGGLILLSLLLCLPAICFHATFGLCCWDIHTRLWGCNSALSSSAIGGVFFWFCCLVKLINFSAHIHTDDSSNLKSDLALPACTWPFCLSTLISLLISAEIPPICRLPLSVVFYPEVNRCYQRQLKASKKAQHSQQKSGQEEAPLKEREGPSAYLAAEKKNLSLTFTFVNIYNVGMER</sequence>
<dbReference type="GO" id="GO:0015204">
    <property type="term" value="F:urea transmembrane transporter activity"/>
    <property type="evidence" value="ECO:0007669"/>
    <property type="project" value="InterPro"/>
</dbReference>
<evidence type="ECO:0000256" key="5">
    <source>
        <dbReference type="ARBA" id="ARBA00022989"/>
    </source>
</evidence>
<feature type="transmembrane region" description="Helical" evidence="9">
    <location>
        <begin position="159"/>
        <end position="178"/>
    </location>
</feature>
<feature type="transmembrane region" description="Helical" evidence="9">
    <location>
        <begin position="121"/>
        <end position="147"/>
    </location>
</feature>
<dbReference type="InterPro" id="IPR004937">
    <property type="entry name" value="Urea_transporter"/>
</dbReference>
<comment type="similarity">
    <text evidence="2">Belongs to the urea transporter family.</text>
</comment>
<keyword evidence="4 9" id="KW-0812">Transmembrane</keyword>
<evidence type="ECO:0000256" key="8">
    <source>
        <dbReference type="SAM" id="MobiDB-lite"/>
    </source>
</evidence>
<keyword evidence="11" id="KW-1185">Reference proteome</keyword>
<dbReference type="PANTHER" id="PTHR10464:SF15">
    <property type="entry name" value="FACILITATED UREA TRANSPORTER"/>
    <property type="match status" value="1"/>
</dbReference>
<dbReference type="Proteomes" id="UP000472276">
    <property type="component" value="Unassembled WGS sequence"/>
</dbReference>
<comment type="subcellular location">
    <subcellularLocation>
        <location evidence="1">Cell membrane</location>
        <topology evidence="1">Multi-pass membrane protein</topology>
    </subcellularLocation>
</comment>
<dbReference type="PANTHER" id="PTHR10464">
    <property type="entry name" value="UREA TRANSPORTER"/>
    <property type="match status" value="1"/>
</dbReference>
<keyword evidence="5 9" id="KW-1133">Transmembrane helix</keyword>
<reference evidence="10" key="2">
    <citation type="submission" date="2025-08" db="UniProtKB">
        <authorList>
            <consortium name="Ensembl"/>
        </authorList>
    </citation>
    <scope>IDENTIFICATION</scope>
</reference>
<evidence type="ECO:0000256" key="3">
    <source>
        <dbReference type="ARBA" id="ARBA00022475"/>
    </source>
</evidence>
<dbReference type="Gene3D" id="1.10.3430.10">
    <property type="entry name" value="Ammonium transporter AmtB like domains"/>
    <property type="match status" value="1"/>
</dbReference>
<dbReference type="AlphaFoldDB" id="A0AAZ1XQ34"/>
<dbReference type="Pfam" id="PF03253">
    <property type="entry name" value="UT"/>
    <property type="match status" value="1"/>
</dbReference>
<reference evidence="11" key="1">
    <citation type="submission" date="2020-03" db="EMBL/GenBank/DDBJ databases">
        <title>Evolution of repeat sequences and sex chromosomes of tilapia species revealed by chromosome-level genomes.</title>
        <authorList>
            <person name="Xu L."/>
            <person name="Tao W."/>
            <person name="Wang D."/>
            <person name="Zhou Q."/>
        </authorList>
    </citation>
    <scope>NUCLEOTIDE SEQUENCE [LARGE SCALE GENOMIC DNA]</scope>
    <source>
        <strain evidence="11">Israel</strain>
    </source>
</reference>